<comment type="caution">
    <text evidence="3">The sequence shown here is derived from an EMBL/GenBank/DDBJ whole genome shotgun (WGS) entry which is preliminary data.</text>
</comment>
<protein>
    <recommendedName>
        <fullName evidence="2">DUF6533 domain-containing protein</fullName>
    </recommendedName>
</protein>
<dbReference type="GeneID" id="71998412"/>
<evidence type="ECO:0000313" key="4">
    <source>
        <dbReference type="Proteomes" id="UP000814176"/>
    </source>
</evidence>
<proteinExistence type="predicted"/>
<dbReference type="Proteomes" id="UP000814176">
    <property type="component" value="Unassembled WGS sequence"/>
</dbReference>
<keyword evidence="1" id="KW-1133">Transmembrane helix</keyword>
<feature type="transmembrane region" description="Helical" evidence="1">
    <location>
        <begin position="103"/>
        <end position="127"/>
    </location>
</feature>
<keyword evidence="1" id="KW-0812">Transmembrane</keyword>
<dbReference type="InterPro" id="IPR045340">
    <property type="entry name" value="DUF6533"/>
</dbReference>
<evidence type="ECO:0000256" key="1">
    <source>
        <dbReference type="SAM" id="Phobius"/>
    </source>
</evidence>
<reference evidence="3 4" key="1">
    <citation type="journal article" date="2021" name="Environ. Microbiol.">
        <title>Gene family expansions and transcriptome signatures uncover fungal adaptations to wood decay.</title>
        <authorList>
            <person name="Hage H."/>
            <person name="Miyauchi S."/>
            <person name="Viragh M."/>
            <person name="Drula E."/>
            <person name="Min B."/>
            <person name="Chaduli D."/>
            <person name="Navarro D."/>
            <person name="Favel A."/>
            <person name="Norest M."/>
            <person name="Lesage-Meessen L."/>
            <person name="Balint B."/>
            <person name="Merenyi Z."/>
            <person name="de Eugenio L."/>
            <person name="Morin E."/>
            <person name="Martinez A.T."/>
            <person name="Baldrian P."/>
            <person name="Stursova M."/>
            <person name="Martinez M.J."/>
            <person name="Novotny C."/>
            <person name="Magnuson J.K."/>
            <person name="Spatafora J.W."/>
            <person name="Maurice S."/>
            <person name="Pangilinan J."/>
            <person name="Andreopoulos W."/>
            <person name="LaButti K."/>
            <person name="Hundley H."/>
            <person name="Na H."/>
            <person name="Kuo A."/>
            <person name="Barry K."/>
            <person name="Lipzen A."/>
            <person name="Henrissat B."/>
            <person name="Riley R."/>
            <person name="Ahrendt S."/>
            <person name="Nagy L.G."/>
            <person name="Grigoriev I.V."/>
            <person name="Martin F."/>
            <person name="Rosso M.N."/>
        </authorList>
    </citation>
    <scope>NUCLEOTIDE SEQUENCE [LARGE SCALE GENOMIC DNA]</scope>
    <source>
        <strain evidence="3 4">CIRM-BRFM 1785</strain>
    </source>
</reference>
<organism evidence="3 4">
    <name type="scientific">Rhodofomes roseus</name>
    <dbReference type="NCBI Taxonomy" id="34475"/>
    <lineage>
        <taxon>Eukaryota</taxon>
        <taxon>Fungi</taxon>
        <taxon>Dikarya</taxon>
        <taxon>Basidiomycota</taxon>
        <taxon>Agaricomycotina</taxon>
        <taxon>Agaricomycetes</taxon>
        <taxon>Polyporales</taxon>
        <taxon>Rhodofomes</taxon>
    </lineage>
</organism>
<dbReference type="RefSeq" id="XP_047774573.1">
    <property type="nucleotide sequence ID" value="XM_047917680.1"/>
</dbReference>
<name>A0ABQ8K3J3_9APHY</name>
<feature type="transmembrane region" description="Helical" evidence="1">
    <location>
        <begin position="139"/>
        <end position="164"/>
    </location>
</feature>
<feature type="transmembrane region" description="Helical" evidence="1">
    <location>
        <begin position="279"/>
        <end position="301"/>
    </location>
</feature>
<feature type="transmembrane region" description="Helical" evidence="1">
    <location>
        <begin position="176"/>
        <end position="199"/>
    </location>
</feature>
<keyword evidence="4" id="KW-1185">Reference proteome</keyword>
<feature type="transmembrane region" description="Helical" evidence="1">
    <location>
        <begin position="253"/>
        <end position="273"/>
    </location>
</feature>
<keyword evidence="1" id="KW-0472">Membrane</keyword>
<dbReference type="EMBL" id="JADCUA010000026">
    <property type="protein sequence ID" value="KAH9831446.1"/>
    <property type="molecule type" value="Genomic_DNA"/>
</dbReference>
<dbReference type="Pfam" id="PF20151">
    <property type="entry name" value="DUF6533"/>
    <property type="match status" value="1"/>
</dbReference>
<sequence>MGEAMLDASLGVPTMAMPVFRTSAHIAPIHRRNMNVATLPALRTRPFPHASRPHDVIMLLYDVHSMFVARCLTAVALSLSLWDHALTLGREVQLLWRFPWSPLQILVLVNRYSAEISMIFIARIVGWGKLPMADSVCEALTILITVYCVINSASSQFAVLLYVYKLFDSSPLYRNALVVGFATCFSVSITFGILSVRQALGMIRSAPAMYCVVALRRRFTIGMWGGMVAYDLYVFFLLLVNTMHNPRRRDSEIVGRLLQGGALVFLACSALRLSQLLSSVLAVGAQSLLIPLVAWSIDGILTYRLLLKVKAVELVADGHLSRLWDPNDGCVVRLYHEVHVQER</sequence>
<gene>
    <name evidence="3" type="ORF">C8Q71DRAFT_303918</name>
</gene>
<evidence type="ECO:0000313" key="3">
    <source>
        <dbReference type="EMBL" id="KAH9831446.1"/>
    </source>
</evidence>
<accession>A0ABQ8K3J3</accession>
<evidence type="ECO:0000259" key="2">
    <source>
        <dbReference type="Pfam" id="PF20151"/>
    </source>
</evidence>
<feature type="transmembrane region" description="Helical" evidence="1">
    <location>
        <begin position="219"/>
        <end position="241"/>
    </location>
</feature>
<feature type="domain" description="DUF6533" evidence="2">
    <location>
        <begin position="71"/>
        <end position="113"/>
    </location>
</feature>